<accession>A0ABQ2VGY3</accession>
<dbReference type="Proteomes" id="UP000649573">
    <property type="component" value="Unassembled WGS sequence"/>
</dbReference>
<comment type="caution">
    <text evidence="1">The sequence shown here is derived from an EMBL/GenBank/DDBJ whole genome shotgun (WGS) entry which is preliminary data.</text>
</comment>
<proteinExistence type="predicted"/>
<evidence type="ECO:0000313" key="2">
    <source>
        <dbReference type="Proteomes" id="UP000649573"/>
    </source>
</evidence>
<protein>
    <submittedName>
        <fullName evidence="1">Uncharacterized protein</fullName>
    </submittedName>
</protein>
<organism evidence="1 2">
    <name type="scientific">Lentzea flava</name>
    <dbReference type="NCBI Taxonomy" id="103732"/>
    <lineage>
        <taxon>Bacteria</taxon>
        <taxon>Bacillati</taxon>
        <taxon>Actinomycetota</taxon>
        <taxon>Actinomycetes</taxon>
        <taxon>Pseudonocardiales</taxon>
        <taxon>Pseudonocardiaceae</taxon>
        <taxon>Lentzea</taxon>
    </lineage>
</organism>
<sequence>MSQNLSADAGEGHALLPLRKLLSTFLAEREVERICVLQAGFSQFRGPSASRVKAEGNVQLVGADLQLAVLTRDVANGPTRDRMILA</sequence>
<reference evidence="2" key="1">
    <citation type="journal article" date="2019" name="Int. J. Syst. Evol. Microbiol.">
        <title>The Global Catalogue of Microorganisms (GCM) 10K type strain sequencing project: providing services to taxonomists for standard genome sequencing and annotation.</title>
        <authorList>
            <consortium name="The Broad Institute Genomics Platform"/>
            <consortium name="The Broad Institute Genome Sequencing Center for Infectious Disease"/>
            <person name="Wu L."/>
            <person name="Ma J."/>
        </authorList>
    </citation>
    <scope>NUCLEOTIDE SEQUENCE [LARGE SCALE GENOMIC DNA]</scope>
    <source>
        <strain evidence="2">JCM 3296</strain>
    </source>
</reference>
<dbReference type="EMBL" id="BMRE01000103">
    <property type="protein sequence ID" value="GGU86474.1"/>
    <property type="molecule type" value="Genomic_DNA"/>
</dbReference>
<name>A0ABQ2VGY3_9PSEU</name>
<keyword evidence="2" id="KW-1185">Reference proteome</keyword>
<gene>
    <name evidence="1" type="ORF">GCM10010178_90550</name>
</gene>
<evidence type="ECO:0000313" key="1">
    <source>
        <dbReference type="EMBL" id="GGU86474.1"/>
    </source>
</evidence>